<dbReference type="InterPro" id="IPR006059">
    <property type="entry name" value="SBP"/>
</dbReference>
<reference evidence="8 9" key="1">
    <citation type="submission" date="2019-07" db="EMBL/GenBank/DDBJ databases">
        <title>Whole genome shotgun sequence of Cellulomonas composti NBRC 100758.</title>
        <authorList>
            <person name="Hosoyama A."/>
            <person name="Uohara A."/>
            <person name="Ohji S."/>
            <person name="Ichikawa N."/>
        </authorList>
    </citation>
    <scope>NUCLEOTIDE SEQUENCE [LARGE SCALE GENOMIC DNA]</scope>
    <source>
        <strain evidence="8 9">NBRC 100758</strain>
    </source>
</reference>
<dbReference type="SUPFAM" id="SSF53850">
    <property type="entry name" value="Periplasmic binding protein-like II"/>
    <property type="match status" value="1"/>
</dbReference>
<dbReference type="RefSeq" id="WP_146843199.1">
    <property type="nucleotide sequence ID" value="NZ_BJWG01000009.1"/>
</dbReference>
<keyword evidence="1" id="KW-1003">Cell membrane</keyword>
<dbReference type="OrthoDB" id="358201at2"/>
<keyword evidence="2 7" id="KW-0732">Signal</keyword>
<protein>
    <submittedName>
        <fullName evidence="8">Sugar ABC transporter substrate-binding protein</fullName>
    </submittedName>
</protein>
<dbReference type="PROSITE" id="PS51257">
    <property type="entry name" value="PROKAR_LIPOPROTEIN"/>
    <property type="match status" value="1"/>
</dbReference>
<keyword evidence="9" id="KW-1185">Reference proteome</keyword>
<proteinExistence type="predicted"/>
<evidence type="ECO:0000313" key="8">
    <source>
        <dbReference type="EMBL" id="GEL95564.1"/>
    </source>
</evidence>
<evidence type="ECO:0000256" key="2">
    <source>
        <dbReference type="ARBA" id="ARBA00022729"/>
    </source>
</evidence>
<sequence>MFPQQQRRRGALALAAGVTLALTAACSSGSDDPATTPDPTGSSTDGAVAAPAGEITVLTWRTDLVEDGTFDRYVSEFKAKYPDVTDVKVEGITDYEGEVKTRMNTEDYGDVLAIVNTVNPDQLPDFFEPLGDQAAMSTEYRMLAPKSFEGKSYGIPVVGNTQGIVYNKKVWADAGITDLPTTPDEFLQDLKAIKDSAPDVDPLYTNYADGWPLTQWESHRGEISADPDFDNLFAQDDAPWAEGTDHYVIDSLLWDAVEQGLTEADPTTTSWEPSKNLLGTGKIGAMVLGSWAIVQMQQAATDSGGSADDIGYMPFPYQVDGTFHAIIGGDYNLGINVHSDNKVTARAWIDWFNHDSGFADDQGGISPLVDSQLPANLADFTAAGVEFIEMNPAPAGKESLLNDIDSAAEIGLWSPDYRKALVDNARGAGEGKSKQEYFDSLDAKWAAARATVAG</sequence>
<evidence type="ECO:0000256" key="3">
    <source>
        <dbReference type="ARBA" id="ARBA00023136"/>
    </source>
</evidence>
<keyword evidence="3" id="KW-0472">Membrane</keyword>
<name>A0A511JC50_9CELL</name>
<keyword evidence="4" id="KW-0564">Palmitate</keyword>
<feature type="chain" id="PRO_5038940758" evidence="7">
    <location>
        <begin position="25"/>
        <end position="454"/>
    </location>
</feature>
<comment type="caution">
    <text evidence="8">The sequence shown here is derived from an EMBL/GenBank/DDBJ whole genome shotgun (WGS) entry which is preliminary data.</text>
</comment>
<evidence type="ECO:0000256" key="5">
    <source>
        <dbReference type="ARBA" id="ARBA00023288"/>
    </source>
</evidence>
<dbReference type="AlphaFoldDB" id="A0A511JC50"/>
<dbReference type="PANTHER" id="PTHR43649:SF33">
    <property type="entry name" value="POLYGALACTURONAN_RHAMNOGALACTURONAN-BINDING PROTEIN YTCQ"/>
    <property type="match status" value="1"/>
</dbReference>
<dbReference type="EMBL" id="BJWG01000009">
    <property type="protein sequence ID" value="GEL95564.1"/>
    <property type="molecule type" value="Genomic_DNA"/>
</dbReference>
<gene>
    <name evidence="8" type="ORF">CCO02nite_22220</name>
</gene>
<dbReference type="Pfam" id="PF01547">
    <property type="entry name" value="SBP_bac_1"/>
    <property type="match status" value="1"/>
</dbReference>
<evidence type="ECO:0000313" key="9">
    <source>
        <dbReference type="Proteomes" id="UP000321720"/>
    </source>
</evidence>
<evidence type="ECO:0000256" key="4">
    <source>
        <dbReference type="ARBA" id="ARBA00023139"/>
    </source>
</evidence>
<evidence type="ECO:0000256" key="1">
    <source>
        <dbReference type="ARBA" id="ARBA00022475"/>
    </source>
</evidence>
<dbReference type="PANTHER" id="PTHR43649">
    <property type="entry name" value="ARABINOSE-BINDING PROTEIN-RELATED"/>
    <property type="match status" value="1"/>
</dbReference>
<evidence type="ECO:0000256" key="7">
    <source>
        <dbReference type="SAM" id="SignalP"/>
    </source>
</evidence>
<dbReference type="InterPro" id="IPR050490">
    <property type="entry name" value="Bact_solute-bd_prot1"/>
</dbReference>
<dbReference type="Gene3D" id="3.40.190.10">
    <property type="entry name" value="Periplasmic binding protein-like II"/>
    <property type="match status" value="2"/>
</dbReference>
<keyword evidence="5" id="KW-0449">Lipoprotein</keyword>
<feature type="region of interest" description="Disordered" evidence="6">
    <location>
        <begin position="26"/>
        <end position="48"/>
    </location>
</feature>
<organism evidence="8 9">
    <name type="scientific">Cellulomonas composti</name>
    <dbReference type="NCBI Taxonomy" id="266130"/>
    <lineage>
        <taxon>Bacteria</taxon>
        <taxon>Bacillati</taxon>
        <taxon>Actinomycetota</taxon>
        <taxon>Actinomycetes</taxon>
        <taxon>Micrococcales</taxon>
        <taxon>Cellulomonadaceae</taxon>
        <taxon>Cellulomonas</taxon>
    </lineage>
</organism>
<feature type="signal peptide" evidence="7">
    <location>
        <begin position="1"/>
        <end position="24"/>
    </location>
</feature>
<dbReference type="Proteomes" id="UP000321720">
    <property type="component" value="Unassembled WGS sequence"/>
</dbReference>
<evidence type="ECO:0000256" key="6">
    <source>
        <dbReference type="SAM" id="MobiDB-lite"/>
    </source>
</evidence>
<accession>A0A511JC50</accession>